<sequence length="213" mass="24703">MWQFFIGSALNVIWKDDQRLRQRRELDSREKDPNFVSESYSECYPGYQEYNREIVDSDEDVDLTKMDVGGNGGFLYLAKGRLHRWDFETEEEWSKYNDQKEATPKAAYQFGVKMQDGRKTWQQNKDQKLNNELHKITQIMEERKRGQTSQAQLPYILDIAGAKDVALACTTNSLLILGASIIIRPFPVDKNPTCALLTFHAVKNIPLSFKNEL</sequence>
<accession>D8SNY5</accession>
<dbReference type="Gramene" id="EFJ13961">
    <property type="protein sequence ID" value="EFJ13961"/>
    <property type="gene ID" value="SELMODRAFT_424141"/>
</dbReference>
<dbReference type="InterPro" id="IPR012492">
    <property type="entry name" value="RED_C"/>
</dbReference>
<dbReference type="InterPro" id="IPR039896">
    <property type="entry name" value="Red-like"/>
</dbReference>
<dbReference type="AlphaFoldDB" id="D8SNY5"/>
<feature type="domain" description="Protein RED C-terminal" evidence="1">
    <location>
        <begin position="40"/>
        <end position="151"/>
    </location>
</feature>
<dbReference type="Proteomes" id="UP000001514">
    <property type="component" value="Unassembled WGS sequence"/>
</dbReference>
<name>D8SNY5_SELML</name>
<dbReference type="eggNOG" id="KOG2498">
    <property type="taxonomic scope" value="Eukaryota"/>
</dbReference>
<protein>
    <recommendedName>
        <fullName evidence="1">Protein RED C-terminal domain-containing protein</fullName>
    </recommendedName>
</protein>
<dbReference type="InParanoid" id="D8SNY5"/>
<gene>
    <name evidence="2" type="ORF">SELMODRAFT_424141</name>
</gene>
<evidence type="ECO:0000313" key="3">
    <source>
        <dbReference type="Proteomes" id="UP000001514"/>
    </source>
</evidence>
<evidence type="ECO:0000259" key="1">
    <source>
        <dbReference type="Pfam" id="PF07807"/>
    </source>
</evidence>
<dbReference type="GO" id="GO:0005634">
    <property type="term" value="C:nucleus"/>
    <property type="evidence" value="ECO:0000318"/>
    <property type="project" value="GO_Central"/>
</dbReference>
<dbReference type="EMBL" id="GL377630">
    <property type="protein sequence ID" value="EFJ13961.1"/>
    <property type="molecule type" value="Genomic_DNA"/>
</dbReference>
<dbReference type="HOGENOM" id="CLU_1296294_0_0_1"/>
<organism evidence="3">
    <name type="scientific">Selaginella moellendorffii</name>
    <name type="common">Spikemoss</name>
    <dbReference type="NCBI Taxonomy" id="88036"/>
    <lineage>
        <taxon>Eukaryota</taxon>
        <taxon>Viridiplantae</taxon>
        <taxon>Streptophyta</taxon>
        <taxon>Embryophyta</taxon>
        <taxon>Tracheophyta</taxon>
        <taxon>Lycopodiopsida</taxon>
        <taxon>Selaginellales</taxon>
        <taxon>Selaginellaceae</taxon>
        <taxon>Selaginella</taxon>
    </lineage>
</organism>
<evidence type="ECO:0000313" key="2">
    <source>
        <dbReference type="EMBL" id="EFJ13961.1"/>
    </source>
</evidence>
<proteinExistence type="predicted"/>
<reference evidence="2 3" key="1">
    <citation type="journal article" date="2011" name="Science">
        <title>The Selaginella genome identifies genetic changes associated with the evolution of vascular plants.</title>
        <authorList>
            <person name="Banks J.A."/>
            <person name="Nishiyama T."/>
            <person name="Hasebe M."/>
            <person name="Bowman J.L."/>
            <person name="Gribskov M."/>
            <person name="dePamphilis C."/>
            <person name="Albert V.A."/>
            <person name="Aono N."/>
            <person name="Aoyama T."/>
            <person name="Ambrose B.A."/>
            <person name="Ashton N.W."/>
            <person name="Axtell M.J."/>
            <person name="Barker E."/>
            <person name="Barker M.S."/>
            <person name="Bennetzen J.L."/>
            <person name="Bonawitz N.D."/>
            <person name="Chapple C."/>
            <person name="Cheng C."/>
            <person name="Correa L.G."/>
            <person name="Dacre M."/>
            <person name="DeBarry J."/>
            <person name="Dreyer I."/>
            <person name="Elias M."/>
            <person name="Engstrom E.M."/>
            <person name="Estelle M."/>
            <person name="Feng L."/>
            <person name="Finet C."/>
            <person name="Floyd S.K."/>
            <person name="Frommer W.B."/>
            <person name="Fujita T."/>
            <person name="Gramzow L."/>
            <person name="Gutensohn M."/>
            <person name="Harholt J."/>
            <person name="Hattori M."/>
            <person name="Heyl A."/>
            <person name="Hirai T."/>
            <person name="Hiwatashi Y."/>
            <person name="Ishikawa M."/>
            <person name="Iwata M."/>
            <person name="Karol K.G."/>
            <person name="Koehler B."/>
            <person name="Kolukisaoglu U."/>
            <person name="Kubo M."/>
            <person name="Kurata T."/>
            <person name="Lalonde S."/>
            <person name="Li K."/>
            <person name="Li Y."/>
            <person name="Litt A."/>
            <person name="Lyons E."/>
            <person name="Manning G."/>
            <person name="Maruyama T."/>
            <person name="Michael T.P."/>
            <person name="Mikami K."/>
            <person name="Miyazaki S."/>
            <person name="Morinaga S."/>
            <person name="Murata T."/>
            <person name="Mueller-Roeber B."/>
            <person name="Nelson D.R."/>
            <person name="Obara M."/>
            <person name="Oguri Y."/>
            <person name="Olmstead R.G."/>
            <person name="Onodera N."/>
            <person name="Petersen B.L."/>
            <person name="Pils B."/>
            <person name="Prigge M."/>
            <person name="Rensing S.A."/>
            <person name="Riano-Pachon D.M."/>
            <person name="Roberts A.W."/>
            <person name="Sato Y."/>
            <person name="Scheller H.V."/>
            <person name="Schulz B."/>
            <person name="Schulz C."/>
            <person name="Shakirov E.V."/>
            <person name="Shibagaki N."/>
            <person name="Shinohara N."/>
            <person name="Shippen D.E."/>
            <person name="Soerensen I."/>
            <person name="Sotooka R."/>
            <person name="Sugimoto N."/>
            <person name="Sugita M."/>
            <person name="Sumikawa N."/>
            <person name="Tanurdzic M."/>
            <person name="Theissen G."/>
            <person name="Ulvskov P."/>
            <person name="Wakazuki S."/>
            <person name="Weng J.K."/>
            <person name="Willats W.W."/>
            <person name="Wipf D."/>
            <person name="Wolf P.G."/>
            <person name="Yang L."/>
            <person name="Zimmer A.D."/>
            <person name="Zhu Q."/>
            <person name="Mitros T."/>
            <person name="Hellsten U."/>
            <person name="Loque D."/>
            <person name="Otillar R."/>
            <person name="Salamov A."/>
            <person name="Schmutz J."/>
            <person name="Shapiro H."/>
            <person name="Lindquist E."/>
            <person name="Lucas S."/>
            <person name="Rokhsar D."/>
            <person name="Grigoriev I.V."/>
        </authorList>
    </citation>
    <scope>NUCLEOTIDE SEQUENCE [LARGE SCALE GENOMIC DNA]</scope>
</reference>
<dbReference type="STRING" id="88036.D8SNY5"/>
<keyword evidence="3" id="KW-1185">Reference proteome</keyword>
<dbReference type="GO" id="GO:0000398">
    <property type="term" value="P:mRNA splicing, via spliceosome"/>
    <property type="evidence" value="ECO:0000318"/>
    <property type="project" value="GO_Central"/>
</dbReference>
<dbReference type="Pfam" id="PF07807">
    <property type="entry name" value="RED_C"/>
    <property type="match status" value="1"/>
</dbReference>
<dbReference type="PANTHER" id="PTHR12765">
    <property type="entry name" value="RED PROTEIN IK FACTOR CYTOKINE IK"/>
    <property type="match status" value="1"/>
</dbReference>
<dbReference type="KEGG" id="smo:SELMODRAFT_424141"/>